<organism evidence="2 3">
    <name type="scientific">Kribbella sandramycini</name>
    <dbReference type="NCBI Taxonomy" id="60450"/>
    <lineage>
        <taxon>Bacteria</taxon>
        <taxon>Bacillati</taxon>
        <taxon>Actinomycetota</taxon>
        <taxon>Actinomycetes</taxon>
        <taxon>Propionibacteriales</taxon>
        <taxon>Kribbellaceae</taxon>
        <taxon>Kribbella</taxon>
    </lineage>
</organism>
<evidence type="ECO:0000313" key="2">
    <source>
        <dbReference type="EMBL" id="NOL40717.1"/>
    </source>
</evidence>
<dbReference type="Proteomes" id="UP000553957">
    <property type="component" value="Unassembled WGS sequence"/>
</dbReference>
<dbReference type="InterPro" id="IPR045955">
    <property type="entry name" value="DUF6375"/>
</dbReference>
<dbReference type="AlphaFoldDB" id="A0A7Y4KXY5"/>
<evidence type="ECO:0000313" key="3">
    <source>
        <dbReference type="Proteomes" id="UP000534306"/>
    </source>
</evidence>
<name>A0A7Y4KXY5_9ACTN</name>
<evidence type="ECO:0000313" key="1">
    <source>
        <dbReference type="EMBL" id="MBB6569447.1"/>
    </source>
</evidence>
<dbReference type="RefSeq" id="WP_171673200.1">
    <property type="nucleotide sequence ID" value="NZ_BAAAGT010000002.1"/>
</dbReference>
<comment type="caution">
    <text evidence="2">The sequence shown here is derived from an EMBL/GenBank/DDBJ whole genome shotgun (WGS) entry which is preliminary data.</text>
</comment>
<dbReference type="Pfam" id="PF19902">
    <property type="entry name" value="DUF6375"/>
    <property type="match status" value="1"/>
</dbReference>
<proteinExistence type="predicted"/>
<accession>A0A7Y4KXY5</accession>
<reference evidence="2 3" key="1">
    <citation type="submission" date="2020-05" db="EMBL/GenBank/DDBJ databases">
        <title>Genome sequence of Kribbella sandramycini ATCC 39419.</title>
        <authorList>
            <person name="Maclea K.S."/>
            <person name="Fair J.L."/>
        </authorList>
    </citation>
    <scope>NUCLEOTIDE SEQUENCE [LARGE SCALE GENOMIC DNA]</scope>
    <source>
        <strain evidence="2 3">ATCC 39419</strain>
    </source>
</reference>
<dbReference type="Proteomes" id="UP000534306">
    <property type="component" value="Unassembled WGS sequence"/>
</dbReference>
<dbReference type="EMBL" id="JACHKF010000001">
    <property type="protein sequence ID" value="MBB6569447.1"/>
    <property type="molecule type" value="Genomic_DNA"/>
</dbReference>
<gene>
    <name evidence="1" type="ORF">HNR71_005084</name>
    <name evidence="2" type="ORF">HPO96_10715</name>
</gene>
<dbReference type="EMBL" id="JABJRC010000002">
    <property type="protein sequence ID" value="NOL40717.1"/>
    <property type="molecule type" value="Genomic_DNA"/>
</dbReference>
<reference evidence="1 4" key="2">
    <citation type="submission" date="2020-08" db="EMBL/GenBank/DDBJ databases">
        <title>Sequencing the genomes of 1000 actinobacteria strains.</title>
        <authorList>
            <person name="Klenk H.-P."/>
        </authorList>
    </citation>
    <scope>NUCLEOTIDE SEQUENCE [LARGE SCALE GENOMIC DNA]</scope>
    <source>
        <strain evidence="1 4">DSM 15626</strain>
    </source>
</reference>
<evidence type="ECO:0000313" key="4">
    <source>
        <dbReference type="Proteomes" id="UP000553957"/>
    </source>
</evidence>
<protein>
    <submittedName>
        <fullName evidence="2">Uncharacterized protein</fullName>
    </submittedName>
</protein>
<keyword evidence="3" id="KW-1185">Reference proteome</keyword>
<sequence length="136" mass="15046">MKVWQGYGTEHSMNLVMIGHFEDAKSARAAKDVIDTLTKAVEAEEAAGRLELGNPPEEFSEELFQVLSGMDVYSLGHHDVEQFLYDVTVAVEQDKVVITTDETEVLAFIKVLITRGARLEVYSAHDHKGTGHGRAT</sequence>